<sequence length="160" mass="16988">MREAAVTQQLCRLPGSSSSKAAPCLFALLTRWPDHNGATLSLQYRLFHALSSDTQPLLLRPVTLDVLNLAASSGHKAYTTFAPTLPLPPPSGQAAPPQGSAAPHPLAAAASALTQQVAHMEGYHQALLRDLHLTCRAVSEHSASVQALMKERQDLLAALT</sequence>
<comment type="caution">
    <text evidence="2">The sequence shown here is derived from an EMBL/GenBank/DDBJ whole genome shotgun (WGS) entry which is preliminary data.</text>
</comment>
<evidence type="ECO:0000256" key="1">
    <source>
        <dbReference type="SAM" id="MobiDB-lite"/>
    </source>
</evidence>
<dbReference type="GO" id="GO:0031593">
    <property type="term" value="F:polyubiquitin modification-dependent protein binding"/>
    <property type="evidence" value="ECO:0007669"/>
    <property type="project" value="TreeGrafter"/>
</dbReference>
<feature type="compositionally biased region" description="Low complexity" evidence="1">
    <location>
        <begin position="92"/>
        <end position="106"/>
    </location>
</feature>
<feature type="region of interest" description="Disordered" evidence="1">
    <location>
        <begin position="85"/>
        <end position="106"/>
    </location>
</feature>
<organism evidence="2 3">
    <name type="scientific">Haematococcus lacustris</name>
    <name type="common">Green alga</name>
    <name type="synonym">Haematococcus pluvialis</name>
    <dbReference type="NCBI Taxonomy" id="44745"/>
    <lineage>
        <taxon>Eukaryota</taxon>
        <taxon>Viridiplantae</taxon>
        <taxon>Chlorophyta</taxon>
        <taxon>core chlorophytes</taxon>
        <taxon>Chlorophyceae</taxon>
        <taxon>CS clade</taxon>
        <taxon>Chlamydomonadales</taxon>
        <taxon>Haematococcaceae</taxon>
        <taxon>Haematococcus</taxon>
    </lineage>
</organism>
<dbReference type="InterPro" id="IPR023238">
    <property type="entry name" value="FAM175"/>
</dbReference>
<gene>
    <name evidence="2" type="ORF">HaLaN_19328</name>
</gene>
<dbReference type="GO" id="GO:0005634">
    <property type="term" value="C:nucleus"/>
    <property type="evidence" value="ECO:0007669"/>
    <property type="project" value="TreeGrafter"/>
</dbReference>
<accession>A0A699ZQG7</accession>
<name>A0A699ZQG7_HAELA</name>
<dbReference type="EMBL" id="BLLF01001934">
    <property type="protein sequence ID" value="GFH21939.1"/>
    <property type="molecule type" value="Genomic_DNA"/>
</dbReference>
<proteinExistence type="predicted"/>
<dbReference type="AlphaFoldDB" id="A0A699ZQG7"/>
<protein>
    <submittedName>
        <fullName evidence="2">Uncharacterized protein</fullName>
    </submittedName>
</protein>
<dbReference type="PANTHER" id="PTHR31728">
    <property type="entry name" value="ABRAXAS FAMILY MEMBER"/>
    <property type="match status" value="1"/>
</dbReference>
<keyword evidence="3" id="KW-1185">Reference proteome</keyword>
<feature type="non-terminal residue" evidence="2">
    <location>
        <position position="1"/>
    </location>
</feature>
<dbReference type="Proteomes" id="UP000485058">
    <property type="component" value="Unassembled WGS sequence"/>
</dbReference>
<feature type="non-terminal residue" evidence="2">
    <location>
        <position position="160"/>
    </location>
</feature>
<dbReference type="PANTHER" id="PTHR31728:SF5">
    <property type="entry name" value="OS07G0540200 PROTEIN"/>
    <property type="match status" value="1"/>
</dbReference>
<evidence type="ECO:0000313" key="2">
    <source>
        <dbReference type="EMBL" id="GFH21939.1"/>
    </source>
</evidence>
<reference evidence="2 3" key="1">
    <citation type="submission" date="2020-02" db="EMBL/GenBank/DDBJ databases">
        <title>Draft genome sequence of Haematococcus lacustris strain NIES-144.</title>
        <authorList>
            <person name="Morimoto D."/>
            <person name="Nakagawa S."/>
            <person name="Yoshida T."/>
            <person name="Sawayama S."/>
        </authorList>
    </citation>
    <scope>NUCLEOTIDE SEQUENCE [LARGE SCALE GENOMIC DNA]</scope>
    <source>
        <strain evidence="2 3">NIES-144</strain>
    </source>
</reference>
<evidence type="ECO:0000313" key="3">
    <source>
        <dbReference type="Proteomes" id="UP000485058"/>
    </source>
</evidence>